<feature type="domain" description="EAL" evidence="2">
    <location>
        <begin position="553"/>
        <end position="807"/>
    </location>
</feature>
<accession>A0ABV8XNU8</accession>
<dbReference type="InterPro" id="IPR000160">
    <property type="entry name" value="GGDEF_dom"/>
</dbReference>
<dbReference type="CDD" id="cd01948">
    <property type="entry name" value="EAL"/>
    <property type="match status" value="1"/>
</dbReference>
<dbReference type="CDD" id="cd01949">
    <property type="entry name" value="GGDEF"/>
    <property type="match status" value="1"/>
</dbReference>
<evidence type="ECO:0000259" key="2">
    <source>
        <dbReference type="PROSITE" id="PS50883"/>
    </source>
</evidence>
<protein>
    <submittedName>
        <fullName evidence="4">EAL domain-containing protein</fullName>
    </submittedName>
</protein>
<comment type="caution">
    <text evidence="4">The sequence shown here is derived from an EMBL/GenBank/DDBJ whole genome shotgun (WGS) entry which is preliminary data.</text>
</comment>
<evidence type="ECO:0000313" key="4">
    <source>
        <dbReference type="EMBL" id="MFC4427269.1"/>
    </source>
</evidence>
<dbReference type="SMART" id="SM00052">
    <property type="entry name" value="EAL"/>
    <property type="match status" value="1"/>
</dbReference>
<dbReference type="PROSITE" id="PS50887">
    <property type="entry name" value="GGDEF"/>
    <property type="match status" value="1"/>
</dbReference>
<dbReference type="Pfam" id="PF00563">
    <property type="entry name" value="EAL"/>
    <property type="match status" value="1"/>
</dbReference>
<dbReference type="InterPro" id="IPR029787">
    <property type="entry name" value="Nucleotide_cyclase"/>
</dbReference>
<name>A0ABV8XNU8_9DEIO</name>
<dbReference type="EMBL" id="JBHSEH010000020">
    <property type="protein sequence ID" value="MFC4427269.1"/>
    <property type="molecule type" value="Genomic_DNA"/>
</dbReference>
<dbReference type="Gene3D" id="1.25.40.10">
    <property type="entry name" value="Tetratricopeptide repeat domain"/>
    <property type="match status" value="2"/>
</dbReference>
<dbReference type="SMART" id="SM00267">
    <property type="entry name" value="GGDEF"/>
    <property type="match status" value="1"/>
</dbReference>
<dbReference type="PROSITE" id="PS50005">
    <property type="entry name" value="TPR"/>
    <property type="match status" value="2"/>
</dbReference>
<dbReference type="Gene3D" id="3.20.20.450">
    <property type="entry name" value="EAL domain"/>
    <property type="match status" value="1"/>
</dbReference>
<evidence type="ECO:0000256" key="1">
    <source>
        <dbReference type="PROSITE-ProRule" id="PRU00339"/>
    </source>
</evidence>
<reference evidence="5" key="1">
    <citation type="journal article" date="2019" name="Int. J. Syst. Evol. Microbiol.">
        <title>The Global Catalogue of Microorganisms (GCM) 10K type strain sequencing project: providing services to taxonomists for standard genome sequencing and annotation.</title>
        <authorList>
            <consortium name="The Broad Institute Genomics Platform"/>
            <consortium name="The Broad Institute Genome Sequencing Center for Infectious Disease"/>
            <person name="Wu L."/>
            <person name="Ma J."/>
        </authorList>
    </citation>
    <scope>NUCLEOTIDE SEQUENCE [LARGE SCALE GENOMIC DNA]</scope>
    <source>
        <strain evidence="5">CCUG 56029</strain>
    </source>
</reference>
<dbReference type="SUPFAM" id="SSF55073">
    <property type="entry name" value="Nucleotide cyclase"/>
    <property type="match status" value="1"/>
</dbReference>
<dbReference type="InterPro" id="IPR011990">
    <property type="entry name" value="TPR-like_helical_dom_sf"/>
</dbReference>
<dbReference type="PANTHER" id="PTHR44757:SF2">
    <property type="entry name" value="BIOFILM ARCHITECTURE MAINTENANCE PROTEIN MBAA"/>
    <property type="match status" value="1"/>
</dbReference>
<dbReference type="SMART" id="SM00028">
    <property type="entry name" value="TPR"/>
    <property type="match status" value="7"/>
</dbReference>
<keyword evidence="5" id="KW-1185">Reference proteome</keyword>
<dbReference type="Gene3D" id="3.30.70.270">
    <property type="match status" value="1"/>
</dbReference>
<feature type="repeat" description="TPR" evidence="1">
    <location>
        <begin position="138"/>
        <end position="171"/>
    </location>
</feature>
<dbReference type="InterPro" id="IPR035919">
    <property type="entry name" value="EAL_sf"/>
</dbReference>
<dbReference type="Pfam" id="PF13424">
    <property type="entry name" value="TPR_12"/>
    <property type="match status" value="2"/>
</dbReference>
<feature type="repeat" description="TPR" evidence="1">
    <location>
        <begin position="258"/>
        <end position="291"/>
    </location>
</feature>
<sequence length="818" mass="90267">MSSDRLTASPPAHPEFLAVDQLNEEADGLLLLSLQRALELARQALDLGQRCGYEAGITRARMLVGYGHFYLANYPEARAAFEESAAQAASLGLVELEARNLNGLAILHVKTGQLGAGLEYHLRCLQMVQSIQDVLGQARSLNNIGNLYLDLKDYETALPYHLEALELGRQLQHPIVLSSASINAALDYHALGRFEEALALNRTTLTQARDAGYRQHEDLLLANMAANLLGLGQLDDALAVAQQALRGSEELGDRENLCDVLITLGRVLMRQDRRDEALATFRRATALADELQLTLRQAEGHQDLSSLLEQQGAYQEALGHARQAAAAEQAVMADMLRNKTQVMATQLKVERLEHRAAEERLRNQELSHANAALQAVQERLAYQAQHDTLTGLLNRAAFEALLQSTLQAQPDATMGVLFIDLDRFKQVNDTLGHDVGDQMLKQVSERLRRSVREGDLVARQGGDEFTVLLRSIRTHEEAETAAARILEALSAPLELAGREWQVTASIGVAVFPEDGTDMTTLQKNADLAMYLAKRDRHAVRRFQPDLGTMALERLDLEHALRAALERDELRLHYQPIVAAHTLVPVALEALVRWQHPDLGLLPPSRFIPVAEDSQLIVRLGHWVLREACRQLKRWRTQWPDLQVSVNIAPRHFVEPGFAATVTALLEEHGLETSALIIEVTEGAVMNEAGGLHAAATSSAGLNLALDDFGTGYSSISRLHQLPAQWLKIDRSLIQDLDSSRSGRSSRPIVRALITFAHEAGLRVVAEGVEDPQQLQELQAWNCDLIQGYLIARPLAPDAPVLSALLNRSRDLDLTESGV</sequence>
<dbReference type="PROSITE" id="PS50883">
    <property type="entry name" value="EAL"/>
    <property type="match status" value="1"/>
</dbReference>
<dbReference type="InterPro" id="IPR001633">
    <property type="entry name" value="EAL_dom"/>
</dbReference>
<keyword evidence="1" id="KW-0802">TPR repeat</keyword>
<dbReference type="Pfam" id="PF00990">
    <property type="entry name" value="GGDEF"/>
    <property type="match status" value="1"/>
</dbReference>
<dbReference type="RefSeq" id="WP_380040584.1">
    <property type="nucleotide sequence ID" value="NZ_JBHSEH010000020.1"/>
</dbReference>
<dbReference type="InterPro" id="IPR019734">
    <property type="entry name" value="TPR_rpt"/>
</dbReference>
<dbReference type="InterPro" id="IPR043128">
    <property type="entry name" value="Rev_trsase/Diguanyl_cyclase"/>
</dbReference>
<dbReference type="NCBIfam" id="TIGR00254">
    <property type="entry name" value="GGDEF"/>
    <property type="match status" value="1"/>
</dbReference>
<gene>
    <name evidence="4" type="ORF">ACFOZ9_13720</name>
</gene>
<dbReference type="SUPFAM" id="SSF141868">
    <property type="entry name" value="EAL domain-like"/>
    <property type="match status" value="1"/>
</dbReference>
<dbReference type="SUPFAM" id="SSF48452">
    <property type="entry name" value="TPR-like"/>
    <property type="match status" value="1"/>
</dbReference>
<evidence type="ECO:0000313" key="5">
    <source>
        <dbReference type="Proteomes" id="UP001595998"/>
    </source>
</evidence>
<feature type="domain" description="GGDEF" evidence="3">
    <location>
        <begin position="412"/>
        <end position="544"/>
    </location>
</feature>
<proteinExistence type="predicted"/>
<evidence type="ECO:0000259" key="3">
    <source>
        <dbReference type="PROSITE" id="PS50887"/>
    </source>
</evidence>
<organism evidence="4 5">
    <name type="scientific">Deinococcus navajonensis</name>
    <dbReference type="NCBI Taxonomy" id="309884"/>
    <lineage>
        <taxon>Bacteria</taxon>
        <taxon>Thermotogati</taxon>
        <taxon>Deinococcota</taxon>
        <taxon>Deinococci</taxon>
        <taxon>Deinococcales</taxon>
        <taxon>Deinococcaceae</taxon>
        <taxon>Deinococcus</taxon>
    </lineage>
</organism>
<dbReference type="PANTHER" id="PTHR44757">
    <property type="entry name" value="DIGUANYLATE CYCLASE DGCP"/>
    <property type="match status" value="1"/>
</dbReference>
<dbReference type="Proteomes" id="UP001595998">
    <property type="component" value="Unassembled WGS sequence"/>
</dbReference>
<dbReference type="InterPro" id="IPR052155">
    <property type="entry name" value="Biofilm_reg_signaling"/>
</dbReference>